<comment type="caution">
    <text evidence="2">The sequence shown here is derived from an EMBL/GenBank/DDBJ whole genome shotgun (WGS) entry which is preliminary data.</text>
</comment>
<proteinExistence type="predicted"/>
<protein>
    <submittedName>
        <fullName evidence="2">Uncharacterized protein</fullName>
    </submittedName>
</protein>
<dbReference type="Proteomes" id="UP000749040">
    <property type="component" value="Unassembled WGS sequence"/>
</dbReference>
<evidence type="ECO:0000313" key="2">
    <source>
        <dbReference type="EMBL" id="MBM9510623.1"/>
    </source>
</evidence>
<evidence type="ECO:0000256" key="1">
    <source>
        <dbReference type="SAM" id="MobiDB-lite"/>
    </source>
</evidence>
<accession>A0ABS2U8Y3</accession>
<dbReference type="EMBL" id="JADKYB010000044">
    <property type="protein sequence ID" value="MBM9510623.1"/>
    <property type="molecule type" value="Genomic_DNA"/>
</dbReference>
<dbReference type="RefSeq" id="WP_205364924.1">
    <property type="nucleotide sequence ID" value="NZ_JADKYB010000044.1"/>
</dbReference>
<reference evidence="2 3" key="1">
    <citation type="submission" date="2021-01" db="EMBL/GenBank/DDBJ databases">
        <title>Streptomyces acididurans sp. nov., isolated from a peat swamp forest soil.</title>
        <authorList>
            <person name="Chantavorakit T."/>
            <person name="Duangmal K."/>
        </authorList>
    </citation>
    <scope>NUCLEOTIDE SEQUENCE [LARGE SCALE GENOMIC DNA]</scope>
    <source>
        <strain evidence="2 3">KK5PA1</strain>
    </source>
</reference>
<gene>
    <name evidence="2" type="ORF">ITX44_39895</name>
</gene>
<organism evidence="2 3">
    <name type="scientific">Actinacidiphila acididurans</name>
    <dbReference type="NCBI Taxonomy" id="2784346"/>
    <lineage>
        <taxon>Bacteria</taxon>
        <taxon>Bacillati</taxon>
        <taxon>Actinomycetota</taxon>
        <taxon>Actinomycetes</taxon>
        <taxon>Kitasatosporales</taxon>
        <taxon>Streptomycetaceae</taxon>
        <taxon>Actinacidiphila</taxon>
    </lineage>
</organism>
<name>A0ABS2U8Y3_9ACTN</name>
<feature type="region of interest" description="Disordered" evidence="1">
    <location>
        <begin position="63"/>
        <end position="83"/>
    </location>
</feature>
<evidence type="ECO:0000313" key="3">
    <source>
        <dbReference type="Proteomes" id="UP000749040"/>
    </source>
</evidence>
<sequence length="83" mass="8617">MAIRKIEHKAPKKHYLTLNDLAAFVDAARHSGADGTETVGAVVSIGGRLQALTIEVDAPAEPLVPPAPAPIADAVPPKAFDEP</sequence>
<feature type="compositionally biased region" description="Low complexity" evidence="1">
    <location>
        <begin position="70"/>
        <end position="83"/>
    </location>
</feature>
<keyword evidence="3" id="KW-1185">Reference proteome</keyword>